<comment type="caution">
    <text evidence="1">The sequence shown here is derived from an EMBL/GenBank/DDBJ whole genome shotgun (WGS) entry which is preliminary data.</text>
</comment>
<protein>
    <submittedName>
        <fullName evidence="1">RNA polymerase subunit sigma-24</fullName>
    </submittedName>
</protein>
<dbReference type="Proteomes" id="UP000218238">
    <property type="component" value="Unassembled WGS sequence"/>
</dbReference>
<gene>
    <name evidence="1" type="ORF">CK510_14025</name>
</gene>
<evidence type="ECO:0000313" key="1">
    <source>
        <dbReference type="EMBL" id="PAX53427.1"/>
    </source>
</evidence>
<dbReference type="EMBL" id="NTFS01000142">
    <property type="protein sequence ID" value="PAX53427.1"/>
    <property type="molecule type" value="Genomic_DNA"/>
</dbReference>
<reference evidence="1 2" key="1">
    <citation type="submission" date="2017-08" db="EMBL/GenBank/DDBJ databases">
        <title>Draft genome sequence of filamentous cyanobacterium Calothrix elsteri CCALA 953.</title>
        <authorList>
            <person name="Gagunashvili A.N."/>
            <person name="Elster J."/>
            <person name="Andresson O.S."/>
        </authorList>
    </citation>
    <scope>NUCLEOTIDE SEQUENCE [LARGE SCALE GENOMIC DNA]</scope>
    <source>
        <strain evidence="1 2">CCALA 953</strain>
    </source>
</reference>
<keyword evidence="2" id="KW-1185">Reference proteome</keyword>
<dbReference type="OrthoDB" id="451633at2"/>
<dbReference type="RefSeq" id="WP_095722287.1">
    <property type="nucleotide sequence ID" value="NZ_NTFS01000142.1"/>
</dbReference>
<accession>A0A2A2THZ1</accession>
<proteinExistence type="predicted"/>
<sequence length="225" mass="26295">MSNDFHERDSALNLQLQQLVEEVNQFSATDDSPIIRAKRRIALNRLVNAIQFSGRLSKQAKWLELPNHQDYYNEALQKTLIEICERINQYNPQYPVMAWVNQIFNWRFEDVVAKEKKKGLTQVPKNQEMSAVLSLDNLQEELTIEDEISDEEQLKQIIEVDTENYLTNEIIQGHPQASLKAILLLLLSGKKWKEISEELGVPMTTASSFYQRRVRKIIAYIKKYI</sequence>
<evidence type="ECO:0000313" key="2">
    <source>
        <dbReference type="Proteomes" id="UP000218238"/>
    </source>
</evidence>
<name>A0A2A2THZ1_9CYAN</name>
<dbReference type="AlphaFoldDB" id="A0A2A2THZ1"/>
<organism evidence="1 2">
    <name type="scientific">Brunnivagina elsteri CCALA 953</name>
    <dbReference type="NCBI Taxonomy" id="987040"/>
    <lineage>
        <taxon>Bacteria</taxon>
        <taxon>Bacillati</taxon>
        <taxon>Cyanobacteriota</taxon>
        <taxon>Cyanophyceae</taxon>
        <taxon>Nostocales</taxon>
        <taxon>Calotrichaceae</taxon>
        <taxon>Brunnivagina</taxon>
    </lineage>
</organism>